<feature type="non-terminal residue" evidence="2">
    <location>
        <position position="1"/>
    </location>
</feature>
<dbReference type="OMA" id="YNVVKLC"/>
<reference evidence="2 3" key="2">
    <citation type="journal article" date="2004" name="Nature">
        <title>Finishing the euchromatic sequence of the human genome.</title>
        <authorList>
            <consortium name="International Human Genome Sequencing Consortium"/>
        </authorList>
    </citation>
    <scope>NUCLEOTIDE SEQUENCE [LARGE SCALE GENOMIC DNA]</scope>
</reference>
<evidence type="ECO:0000313" key="3">
    <source>
        <dbReference type="Proteomes" id="UP000005640"/>
    </source>
</evidence>
<dbReference type="ChiTaRS" id="ACKR4">
    <property type="organism name" value="human"/>
</dbReference>
<reference evidence="2 3" key="3">
    <citation type="journal article" date="2006" name="Nature">
        <title>The DNA sequence, annotation and analysis of human chromosome 3.</title>
        <authorList>
            <person name="Muzny D.M."/>
            <person name="Scherer S.E."/>
            <person name="Kaul R."/>
            <person name="Wang J."/>
            <person name="Yu J."/>
            <person name="Sudbrak R."/>
            <person name="Buhay C.J."/>
            <person name="Chen R."/>
            <person name="Cree A."/>
            <person name="Ding Y."/>
            <person name="Dugan-Rocha S."/>
            <person name="Gill R."/>
            <person name="Gunaratne P."/>
            <person name="Harris R.A."/>
            <person name="Hawes A.C."/>
            <person name="Hernandez J."/>
            <person name="Hodgson A.V."/>
            <person name="Hume J."/>
            <person name="Jackson A."/>
            <person name="Khan Z.M."/>
            <person name="Kovar-Smith C."/>
            <person name="Lewis L.R."/>
            <person name="Lozado R.J."/>
            <person name="Metzker M.L."/>
            <person name="Milosavljevic A."/>
            <person name="Miner G.R."/>
            <person name="Morgan M.B."/>
            <person name="Nazareth L.V."/>
            <person name="Scott G."/>
            <person name="Sodergren E."/>
            <person name="Song X.Z."/>
            <person name="Steffen D."/>
            <person name="Wei S."/>
            <person name="Wheeler D.A."/>
            <person name="Wright M.W."/>
            <person name="Worley K.C."/>
            <person name="Yuan Y."/>
            <person name="Zhang Z."/>
            <person name="Adams C.Q."/>
            <person name="Ansari-Lari M.A."/>
            <person name="Ayele M."/>
            <person name="Brown M.J."/>
            <person name="Chen G."/>
            <person name="Chen Z."/>
            <person name="Clendenning J."/>
            <person name="Clerc-Blankenburg K.P."/>
            <person name="Chen R."/>
            <person name="Chen Z."/>
            <person name="Davis C."/>
            <person name="Delgado O."/>
            <person name="Dinh H.H."/>
            <person name="Dong W."/>
            <person name="Draper H."/>
            <person name="Ernst S."/>
            <person name="Fu G."/>
            <person name="Gonzalez-Garay M.L."/>
            <person name="Garcia D.K."/>
            <person name="Gillett W."/>
            <person name="Gu J."/>
            <person name="Hao B."/>
            <person name="Haugen E."/>
            <person name="Havlak P."/>
            <person name="He X."/>
            <person name="Hennig S."/>
            <person name="Hu S."/>
            <person name="Huang W."/>
            <person name="Jackson L.R."/>
            <person name="Jacob L.S."/>
            <person name="Kelly S.H."/>
            <person name="Kube M."/>
            <person name="Levy R."/>
            <person name="Li Z."/>
            <person name="Liu B."/>
            <person name="Liu J."/>
            <person name="Liu W."/>
            <person name="Lu J."/>
            <person name="Maheshwari M."/>
            <person name="Nguyen B.V."/>
            <person name="Okwuonu G.O."/>
            <person name="Palmeiri A."/>
            <person name="Pasternak S."/>
            <person name="Perez L.M."/>
            <person name="Phelps K.A."/>
            <person name="Plopper F.J."/>
            <person name="Qiang B."/>
            <person name="Raymond C."/>
            <person name="Rodriguez R."/>
            <person name="Saenphimmachak C."/>
            <person name="Santibanez J."/>
            <person name="Shen H."/>
            <person name="Shen Y."/>
            <person name="Subramanian S."/>
            <person name="Tabor P.E."/>
            <person name="Verduzco D."/>
            <person name="Waldron L."/>
            <person name="Wang J."/>
            <person name="Wang J."/>
            <person name="Wang Q."/>
            <person name="Williams G.A."/>
            <person name="Wong G.K."/>
            <person name="Yao Z."/>
            <person name="Zhang J."/>
            <person name="Zhang X."/>
            <person name="Zhao G."/>
            <person name="Zhou J."/>
            <person name="Zhou Y."/>
            <person name="Nelson D."/>
            <person name="Lehrach H."/>
            <person name="Reinhardt R."/>
            <person name="Naylor S.L."/>
            <person name="Yang H."/>
            <person name="Olson M."/>
            <person name="Weinstock G."/>
            <person name="Gibbs R.A."/>
        </authorList>
    </citation>
    <scope>NUCLEOTIDE SEQUENCE [LARGE SCALE GENOMIC DNA]</scope>
</reference>
<dbReference type="EMBL" id="AC020632">
    <property type="status" value="NOT_ANNOTATED_CDS"/>
    <property type="molecule type" value="Genomic_DNA"/>
</dbReference>
<evidence type="ECO:0000313" key="2">
    <source>
        <dbReference type="Ensembl" id="ENSP00000425557.1"/>
    </source>
</evidence>
<dbReference type="VEuPathDB" id="HostDB:ENSG00000129048"/>
<gene>
    <name evidence="2" type="primary">ACKR4</name>
</gene>
<dbReference type="Proteomes" id="UP000005640">
    <property type="component" value="Chromosome 3"/>
</dbReference>
<dbReference type="AlphaFoldDB" id="H0Y9Z2"/>
<dbReference type="Ensembl" id="ENST00000509820.1">
    <property type="protein sequence ID" value="ENSP00000425557.1"/>
    <property type="gene ID" value="ENSG00000129048.8"/>
</dbReference>
<sequence length="20" mass="2216">VEEFPFDSEGPTEPTSTFSI</sequence>
<dbReference type="OpenTargets" id="ENSG00000129048"/>
<feature type="region of interest" description="Disordered" evidence="1">
    <location>
        <begin position="1"/>
        <end position="20"/>
    </location>
</feature>
<dbReference type="HGNC" id="HGNC:1611">
    <property type="gene designation" value="ACKR4"/>
</dbReference>
<dbReference type="OrthoDB" id="9874829at2759"/>
<evidence type="ECO:0000256" key="1">
    <source>
        <dbReference type="SAM" id="MobiDB-lite"/>
    </source>
</evidence>
<dbReference type="GeneTree" id="ENSGT01030000234667"/>
<organism evidence="2 3">
    <name type="scientific">Homo sapiens</name>
    <name type="common">Human</name>
    <dbReference type="NCBI Taxonomy" id="9606"/>
    <lineage>
        <taxon>Eukaryota</taxon>
        <taxon>Metazoa</taxon>
        <taxon>Chordata</taxon>
        <taxon>Craniata</taxon>
        <taxon>Vertebrata</taxon>
        <taxon>Euteleostomi</taxon>
        <taxon>Mammalia</taxon>
        <taxon>Eutheria</taxon>
        <taxon>Euarchontoglires</taxon>
        <taxon>Primates</taxon>
        <taxon>Haplorrhini</taxon>
        <taxon>Catarrhini</taxon>
        <taxon>Hominidae</taxon>
        <taxon>Homo</taxon>
    </lineage>
</organism>
<proteinExistence type="predicted"/>
<dbReference type="HOGENOM" id="CLU_3429566_0_0_1"/>
<keyword evidence="3" id="KW-1185">Reference proteome</keyword>
<reference evidence="2 3" key="1">
    <citation type="journal article" date="2001" name="Nature">
        <title>Initial sequencing and analysis of the human genome.</title>
        <authorList>
            <consortium name="International Human Genome Sequencing Consortium"/>
            <person name="Lander E.S."/>
            <person name="Linton L.M."/>
            <person name="Birren B."/>
            <person name="Nusbaum C."/>
            <person name="Zody M.C."/>
            <person name="Baldwin J."/>
            <person name="Devon K."/>
            <person name="Dewar K."/>
            <person name="Doyle M."/>
            <person name="FitzHugh W."/>
            <person name="Funke R."/>
            <person name="Gage D."/>
            <person name="Harris K."/>
            <person name="Heaford A."/>
            <person name="Howland J."/>
            <person name="Kann L."/>
            <person name="Lehoczky J."/>
            <person name="LeVine R."/>
            <person name="McEwan P."/>
            <person name="McKernan K."/>
            <person name="Meldrim J."/>
            <person name="Mesirov J.P."/>
            <person name="Miranda C."/>
            <person name="Morris W."/>
            <person name="Naylor J."/>
            <person name="Raymond C."/>
            <person name="Rosetti M."/>
            <person name="Santos R."/>
            <person name="Sheridan A."/>
            <person name="Sougnez C."/>
            <person name="Stange-Thomann N."/>
            <person name="Stojanovic N."/>
            <person name="Subramanian A."/>
            <person name="Wyman D."/>
            <person name="Rogers J."/>
            <person name="Sulston J."/>
            <person name="Ainscough R."/>
            <person name="Beck S."/>
            <person name="Bentley D."/>
            <person name="Burton J."/>
            <person name="Clee C."/>
            <person name="Carter N."/>
            <person name="Coulson A."/>
            <person name="Deadman R."/>
            <person name="Deloukas P."/>
            <person name="Dunham A."/>
            <person name="Dunham I."/>
            <person name="Durbin R."/>
            <person name="French L."/>
            <person name="Grafham D."/>
            <person name="Gregory S."/>
            <person name="Hubbard T."/>
            <person name="Humphray S."/>
            <person name="Hunt A."/>
            <person name="Jones M."/>
            <person name="Lloyd C."/>
            <person name="McMurray A."/>
            <person name="Matthews L."/>
            <person name="Mercer S."/>
            <person name="Milne S."/>
            <person name="Mullikin J.C."/>
            <person name="Mungall A."/>
            <person name="Plumb R."/>
            <person name="Ross M."/>
            <person name="Shownkeen R."/>
            <person name="Sims S."/>
            <person name="Waterston R.H."/>
            <person name="Wilson R.K."/>
            <person name="Hillier L.W."/>
            <person name="McPherson J.D."/>
            <person name="Marra M.A."/>
            <person name="Mardis E.R."/>
            <person name="Fulton L.A."/>
            <person name="Chinwalla A.T."/>
            <person name="Pepin K.H."/>
            <person name="Gish W.R."/>
            <person name="Chissoe S.L."/>
            <person name="Wendl M.C."/>
            <person name="Delehaunty K.D."/>
            <person name="Miner T.L."/>
            <person name="Delehaunty A."/>
            <person name="Kramer J.B."/>
            <person name="Cook L.L."/>
            <person name="Fulton R.S."/>
            <person name="Johnson D.L."/>
            <person name="Minx P.J."/>
            <person name="Clifton S.W."/>
            <person name="Hawkins T."/>
            <person name="Branscomb E."/>
            <person name="Predki P."/>
            <person name="Richardson P."/>
            <person name="Wenning S."/>
            <person name="Slezak T."/>
            <person name="Doggett N."/>
            <person name="Cheng J.F."/>
            <person name="Olsen A."/>
            <person name="Lucas S."/>
            <person name="Elkin C."/>
            <person name="Uberbacher E."/>
            <person name="Frazier M."/>
            <person name="Gibbs R.A."/>
            <person name="Muzny D.M."/>
            <person name="Scherer S.E."/>
            <person name="Bouck J.B."/>
            <person name="Sodergren E.J."/>
            <person name="Worley K.C."/>
            <person name="Rives C.M."/>
            <person name="Gorrell J.H."/>
            <person name="Metzker M.L."/>
            <person name="Naylor S.L."/>
            <person name="Kucherlapati R.S."/>
            <person name="Nelson D.L."/>
            <person name="Weinstock G.M."/>
            <person name="Sakaki Y."/>
            <person name="Fujiyama A."/>
            <person name="Hattori M."/>
            <person name="Yada T."/>
            <person name="Toyoda A."/>
            <person name="Itoh T."/>
            <person name="Kawagoe C."/>
            <person name="Watanabe H."/>
            <person name="Totoki Y."/>
            <person name="Taylor T."/>
            <person name="Weissenbach J."/>
            <person name="Heilig R."/>
            <person name="Saurin W."/>
            <person name="Artiguenave F."/>
            <person name="Brottier P."/>
            <person name="Bruls T."/>
            <person name="Pelletier E."/>
            <person name="Robert C."/>
            <person name="Wincker P."/>
            <person name="Smith D.R."/>
            <person name="Doucette-Stamm L."/>
            <person name="Rubenfield M."/>
            <person name="Weinstock K."/>
            <person name="Lee H.M."/>
            <person name="Dubois J."/>
            <person name="Rosenthal A."/>
            <person name="Platzer M."/>
            <person name="Nyakatura G."/>
            <person name="Taudien S."/>
            <person name="Rump A."/>
            <person name="Yang H."/>
            <person name="Yu J."/>
            <person name="Wang J."/>
            <person name="Huang G."/>
            <person name="Gu J."/>
            <person name="Hood L."/>
            <person name="Rowen L."/>
            <person name="Madan A."/>
            <person name="Qin S."/>
            <person name="Davis R.W."/>
            <person name="Federspiel N.A."/>
            <person name="Abola A.P."/>
            <person name="Proctor M.J."/>
            <person name="Myers R.M."/>
            <person name="Schmutz J."/>
            <person name="Dickson M."/>
            <person name="Grimwood J."/>
            <person name="Cox D.R."/>
            <person name="Olson M.V."/>
            <person name="Kaul R."/>
            <person name="Raymond C."/>
            <person name="Shimizu N."/>
            <person name="Kawasaki K."/>
            <person name="Minoshima S."/>
            <person name="Evans G.A."/>
            <person name="Athanasiou M."/>
            <person name="Schultz R."/>
            <person name="Roe B.A."/>
            <person name="Chen F."/>
            <person name="Pan H."/>
            <person name="Ramser J."/>
            <person name="Lehrach H."/>
            <person name="Reinhardt R."/>
            <person name="McCombie W.R."/>
            <person name="de la Bastide M."/>
            <person name="Dedhia N."/>
            <person name="Blocker H."/>
            <person name="Hornischer K."/>
            <person name="Nordsiek G."/>
            <person name="Agarwala R."/>
            <person name="Aravind L."/>
            <person name="Bailey J.A."/>
            <person name="Bateman A."/>
            <person name="Batzoglou S."/>
            <person name="Birney E."/>
            <person name="Bork P."/>
            <person name="Brown D.G."/>
            <person name="Burge C.B."/>
            <person name="Cerutti L."/>
            <person name="Chen H.C."/>
            <person name="Church D."/>
            <person name="Clamp M."/>
            <person name="Copley R.R."/>
            <person name="Doerks T."/>
            <person name="Eddy S.R."/>
            <person name="Eichler E.E."/>
            <person name="Furey T.S."/>
            <person name="Galagan J."/>
            <person name="Gilbert J.G."/>
            <person name="Harmon C."/>
            <person name="Hayashizaki Y."/>
            <person name="Haussler D."/>
            <person name="Hermjakob H."/>
            <person name="Hokamp K."/>
            <person name="Jang W."/>
            <person name="Johnson L.S."/>
            <person name="Jones T.A."/>
            <person name="Kasif S."/>
            <person name="Kaspryzk A."/>
            <person name="Kennedy S."/>
            <person name="Kent W.J."/>
            <person name="Kitts P."/>
            <person name="Koonin E.V."/>
            <person name="Korf I."/>
            <person name="Kulp D."/>
            <person name="Lancet D."/>
            <person name="Lowe T.M."/>
            <person name="McLysaght A."/>
            <person name="Mikkelsen T."/>
            <person name="Moran J.V."/>
            <person name="Mulder N."/>
            <person name="Pollara V.J."/>
            <person name="Ponting C.P."/>
            <person name="Schuler G."/>
            <person name="Schultz J."/>
            <person name="Slater G."/>
            <person name="Smit A.F."/>
            <person name="Stupka E."/>
            <person name="Szustakowski J."/>
            <person name="Thierry-Mieg D."/>
            <person name="Thierry-Mieg J."/>
            <person name="Wagner L."/>
            <person name="Wallis J."/>
            <person name="Wheeler R."/>
            <person name="Williams A."/>
            <person name="Wolf Y.I."/>
            <person name="Wolfe K.H."/>
            <person name="Yang S.P."/>
            <person name="Yeh R.F."/>
            <person name="Collins F."/>
            <person name="Guyer M.S."/>
            <person name="Peterson J."/>
            <person name="Felsenfeld A."/>
            <person name="Wetterstrand K.A."/>
            <person name="Patrinos A."/>
            <person name="Morgan M.J."/>
            <person name="de Jong P."/>
            <person name="Catanese J.J."/>
            <person name="Osoegawa K."/>
            <person name="Shizuya H."/>
            <person name="Choi S."/>
            <person name="Chen Y.J."/>
        </authorList>
    </citation>
    <scope>NUCLEOTIDE SEQUENCE [LARGE SCALE GENOMIC DNA]</scope>
</reference>
<dbReference type="Bgee" id="ENSG00000129048">
    <property type="expression patterns" value="Expressed in duodenum and 103 other cell types or tissues"/>
</dbReference>
<dbReference type="UCSC" id="uc062nxm.1">
    <property type="organism name" value="human"/>
</dbReference>
<accession>H0Y9Z2</accession>
<name>H0Y9Z2_HUMAN</name>
<protein>
    <submittedName>
        <fullName evidence="2">Atypical chemokine receptor 4</fullName>
    </submittedName>
</protein>
<reference evidence="2" key="5">
    <citation type="submission" date="2025-09" db="UniProtKB">
        <authorList>
            <consortium name="Ensembl"/>
        </authorList>
    </citation>
    <scope>IDENTIFICATION</scope>
</reference>
<dbReference type="ExpressionAtlas" id="H0Y9Z2">
    <property type="expression patterns" value="baseline and differential"/>
</dbReference>
<reference evidence="2" key="4">
    <citation type="submission" date="2025-08" db="UniProtKB">
        <authorList>
            <consortium name="Ensembl"/>
        </authorList>
    </citation>
    <scope>IDENTIFICATION</scope>
</reference>
<dbReference type="Ensembl" id="ENST00000509820.1">
    <property type="protein sequence ID" value="ENSP00000425557.1"/>
    <property type="gene ID" value="ENSG00000129048.7"/>
</dbReference>